<dbReference type="RefSeq" id="WP_090696533.1">
    <property type="nucleotide sequence ID" value="NZ_FOSP01000001.1"/>
</dbReference>
<dbReference type="InterPro" id="IPR050565">
    <property type="entry name" value="LYPA1-2/EST-like"/>
</dbReference>
<evidence type="ECO:0000313" key="4">
    <source>
        <dbReference type="EMBL" id="SFK17453.1"/>
    </source>
</evidence>
<sequence>MTTPDLLPAVEIETNTDPLYTVLWMHGLGADGNDFVPVANELKIAAKKRIRFVFPHAPVRPVTINNGYAMRAWYDISGARINSSEDETGIRDSQKAVEALIENEMRRGIASENIVLAGFSQGGAMALQTGLRQKNKLAGIMALSCYLPLADALSNEVHQANAAIPIFMAHGIDDSVVPISTAKASKERLQQANYKPEWHEYPMEHSVCMQEINDIDDWLQRILF</sequence>
<name>A0A1I3XD47_9PROT</name>
<dbReference type="EMBL" id="FOSP01000001">
    <property type="protein sequence ID" value="SFK17453.1"/>
    <property type="molecule type" value="Genomic_DNA"/>
</dbReference>
<evidence type="ECO:0000259" key="3">
    <source>
        <dbReference type="Pfam" id="PF02230"/>
    </source>
</evidence>
<dbReference type="PANTHER" id="PTHR10655">
    <property type="entry name" value="LYSOPHOSPHOLIPASE-RELATED"/>
    <property type="match status" value="1"/>
</dbReference>
<comment type="similarity">
    <text evidence="1">Belongs to the AB hydrolase superfamily. AB hydrolase 2 family.</text>
</comment>
<evidence type="ECO:0000256" key="2">
    <source>
        <dbReference type="ARBA" id="ARBA00022801"/>
    </source>
</evidence>
<dbReference type="OrthoDB" id="9801763at2"/>
<feature type="domain" description="Phospholipase/carboxylesterase/thioesterase" evidence="3">
    <location>
        <begin position="19"/>
        <end position="221"/>
    </location>
</feature>
<proteinExistence type="inferred from homology"/>
<dbReference type="InterPro" id="IPR003140">
    <property type="entry name" value="PLipase/COase/thioEstase"/>
</dbReference>
<dbReference type="InterPro" id="IPR029058">
    <property type="entry name" value="AB_hydrolase_fold"/>
</dbReference>
<gene>
    <name evidence="4" type="ORF">SAMN05216302_1001234</name>
</gene>
<dbReference type="Pfam" id="PF02230">
    <property type="entry name" value="Abhydrolase_2"/>
    <property type="match status" value="1"/>
</dbReference>
<evidence type="ECO:0000256" key="1">
    <source>
        <dbReference type="ARBA" id="ARBA00006499"/>
    </source>
</evidence>
<dbReference type="SUPFAM" id="SSF53474">
    <property type="entry name" value="alpha/beta-Hydrolases"/>
    <property type="match status" value="1"/>
</dbReference>
<dbReference type="STRING" id="52441.SAMN05216302_1001234"/>
<dbReference type="Gene3D" id="3.40.50.1820">
    <property type="entry name" value="alpha/beta hydrolase"/>
    <property type="match status" value="1"/>
</dbReference>
<dbReference type="PANTHER" id="PTHR10655:SF17">
    <property type="entry name" value="LYSOPHOSPHOLIPASE-LIKE PROTEIN 1"/>
    <property type="match status" value="1"/>
</dbReference>
<reference evidence="5" key="1">
    <citation type="submission" date="2016-10" db="EMBL/GenBank/DDBJ databases">
        <authorList>
            <person name="Varghese N."/>
            <person name="Submissions S."/>
        </authorList>
    </citation>
    <scope>NUCLEOTIDE SEQUENCE [LARGE SCALE GENOMIC DNA]</scope>
    <source>
        <strain evidence="5">Nm69</strain>
    </source>
</reference>
<keyword evidence="2" id="KW-0378">Hydrolase</keyword>
<accession>A0A1I3XD47</accession>
<organism evidence="4 5">
    <name type="scientific">Nitrosomonas aestuarii</name>
    <dbReference type="NCBI Taxonomy" id="52441"/>
    <lineage>
        <taxon>Bacteria</taxon>
        <taxon>Pseudomonadati</taxon>
        <taxon>Pseudomonadota</taxon>
        <taxon>Betaproteobacteria</taxon>
        <taxon>Nitrosomonadales</taxon>
        <taxon>Nitrosomonadaceae</taxon>
        <taxon>Nitrosomonas</taxon>
    </lineage>
</organism>
<protein>
    <submittedName>
        <fullName evidence="4">Phospholipase/carboxylesterase</fullName>
    </submittedName>
</protein>
<evidence type="ECO:0000313" key="5">
    <source>
        <dbReference type="Proteomes" id="UP000199533"/>
    </source>
</evidence>
<dbReference type="GO" id="GO:0016787">
    <property type="term" value="F:hydrolase activity"/>
    <property type="evidence" value="ECO:0007669"/>
    <property type="project" value="UniProtKB-KW"/>
</dbReference>
<dbReference type="AlphaFoldDB" id="A0A1I3XD47"/>
<dbReference type="Proteomes" id="UP000199533">
    <property type="component" value="Unassembled WGS sequence"/>
</dbReference>
<keyword evidence="5" id="KW-1185">Reference proteome</keyword>